<feature type="non-terminal residue" evidence="3">
    <location>
        <position position="384"/>
    </location>
</feature>
<dbReference type="GO" id="GO:0043235">
    <property type="term" value="C:receptor complex"/>
    <property type="evidence" value="ECO:0007669"/>
    <property type="project" value="TreeGrafter"/>
</dbReference>
<dbReference type="Gene3D" id="2.60.40.10">
    <property type="entry name" value="Immunoglobulins"/>
    <property type="match status" value="3"/>
</dbReference>
<dbReference type="InterPro" id="IPR050713">
    <property type="entry name" value="RTP_Phos/Ushers"/>
</dbReference>
<feature type="domain" description="Fibronectin type-III" evidence="1">
    <location>
        <begin position="159"/>
        <end position="248"/>
    </location>
</feature>
<dbReference type="InterPro" id="IPR003961">
    <property type="entry name" value="FN3_dom"/>
</dbReference>
<dbReference type="Pfam" id="PF00041">
    <property type="entry name" value="fn3"/>
    <property type="match status" value="3"/>
</dbReference>
<proteinExistence type="predicted"/>
<dbReference type="SUPFAM" id="SSF49265">
    <property type="entry name" value="Fibronectin type III"/>
    <property type="match status" value="3"/>
</dbReference>
<dbReference type="Proteomes" id="UP000504611">
    <property type="component" value="Unplaced"/>
</dbReference>
<dbReference type="CDD" id="cd00063">
    <property type="entry name" value="FN3"/>
    <property type="match status" value="2"/>
</dbReference>
<dbReference type="InterPro" id="IPR013783">
    <property type="entry name" value="Ig-like_fold"/>
</dbReference>
<sequence>MLDYCNTCVPPQVTLLFNDSQVFPPVTLGSERQRHRLTSLTPGRIYKVVVSTFSGKNQRASSIKGRTVPSAVGNLHVSPRSVGGLTVSWTPGDGDLDLIIVTLSTTSGNILQTRRVPKFASFLDFLDLTPGHAYTVTVQSLSGTLTNSNAVTGRTAPARVTALQADNDHTTHSLTVQWERPLGIYDSYALQLLDEAGALLANQTVSEEKRSQRFVGLTSGRWYKVKVVTLSGGQRSLEATAEGQTRPAAVSNLSVSALNSSSLSFSWRPSDGHVDVYHLSLYSVAEATANQREESAGSRKEPQQPVCVQTLPPAADRCVFSGLTAGSLYRLQVESRSREMSSDSALLARTVPSPVSSLEVQSSGRTDRLTLGWRRNEGGCSRYQ</sequence>
<gene>
    <name evidence="3" type="primary">LOC104942924</name>
</gene>
<dbReference type="OrthoDB" id="10057517at2759"/>
<dbReference type="FunFam" id="2.60.40.10:FF:000369">
    <property type="entry name" value="Protein tyrosine phosphatase, receptor type B"/>
    <property type="match status" value="2"/>
</dbReference>
<dbReference type="GO" id="GO:0001525">
    <property type="term" value="P:angiogenesis"/>
    <property type="evidence" value="ECO:0007669"/>
    <property type="project" value="TreeGrafter"/>
</dbReference>
<dbReference type="KEGG" id="ncc:104942924"/>
<evidence type="ECO:0000259" key="1">
    <source>
        <dbReference type="PROSITE" id="PS50853"/>
    </source>
</evidence>
<feature type="domain" description="Fibronectin type-III" evidence="1">
    <location>
        <begin position="249"/>
        <end position="354"/>
    </location>
</feature>
<dbReference type="PANTHER" id="PTHR46957:SF2">
    <property type="entry name" value="RECEPTOR-TYPE TYROSINE-PROTEIN PHOSPHATASE BETA"/>
    <property type="match status" value="1"/>
</dbReference>
<evidence type="ECO:0000313" key="3">
    <source>
        <dbReference type="RefSeq" id="XP_010766539.1"/>
    </source>
</evidence>
<dbReference type="GeneID" id="104942924"/>
<name>A0A6I9MJH5_9TELE</name>
<dbReference type="GO" id="GO:0045296">
    <property type="term" value="F:cadherin binding"/>
    <property type="evidence" value="ECO:0007669"/>
    <property type="project" value="TreeGrafter"/>
</dbReference>
<reference evidence="3" key="1">
    <citation type="submission" date="2025-08" db="UniProtKB">
        <authorList>
            <consortium name="RefSeq"/>
        </authorList>
    </citation>
    <scope>IDENTIFICATION</scope>
    <source>
        <tissue evidence="3">Muscle</tissue>
    </source>
</reference>
<dbReference type="SMART" id="SM00060">
    <property type="entry name" value="FN3"/>
    <property type="match status" value="3"/>
</dbReference>
<dbReference type="InterPro" id="IPR036116">
    <property type="entry name" value="FN3_sf"/>
</dbReference>
<feature type="domain" description="Fibronectin type-III" evidence="1">
    <location>
        <begin position="71"/>
        <end position="158"/>
    </location>
</feature>
<keyword evidence="2" id="KW-1185">Reference proteome</keyword>
<accession>A0A6I9MJH5</accession>
<dbReference type="RefSeq" id="XP_010766539.1">
    <property type="nucleotide sequence ID" value="XM_010768237.1"/>
</dbReference>
<protein>
    <submittedName>
        <fullName evidence="3">Receptor-type tyrosine-protein phosphatase beta-like</fullName>
    </submittedName>
</protein>
<dbReference type="PANTHER" id="PTHR46957">
    <property type="entry name" value="CYTOKINE RECEPTOR"/>
    <property type="match status" value="1"/>
</dbReference>
<dbReference type="PROSITE" id="PS50853">
    <property type="entry name" value="FN3"/>
    <property type="match status" value="3"/>
</dbReference>
<evidence type="ECO:0000313" key="2">
    <source>
        <dbReference type="Proteomes" id="UP000504611"/>
    </source>
</evidence>
<dbReference type="AlphaFoldDB" id="A0A6I9MJH5"/>
<organism evidence="2 3">
    <name type="scientific">Notothenia coriiceps</name>
    <name type="common">black rockcod</name>
    <dbReference type="NCBI Taxonomy" id="8208"/>
    <lineage>
        <taxon>Eukaryota</taxon>
        <taxon>Metazoa</taxon>
        <taxon>Chordata</taxon>
        <taxon>Craniata</taxon>
        <taxon>Vertebrata</taxon>
        <taxon>Euteleostomi</taxon>
        <taxon>Actinopterygii</taxon>
        <taxon>Neopterygii</taxon>
        <taxon>Teleostei</taxon>
        <taxon>Neoteleostei</taxon>
        <taxon>Acanthomorphata</taxon>
        <taxon>Eupercaria</taxon>
        <taxon>Perciformes</taxon>
        <taxon>Notothenioidei</taxon>
        <taxon>Nototheniidae</taxon>
        <taxon>Notothenia</taxon>
    </lineage>
</organism>